<keyword evidence="3" id="KW-1185">Reference proteome</keyword>
<keyword evidence="2" id="KW-0695">RNA-directed DNA polymerase</keyword>
<dbReference type="InterPro" id="IPR036397">
    <property type="entry name" value="RNaseH_sf"/>
</dbReference>
<evidence type="ECO:0000313" key="3">
    <source>
        <dbReference type="Proteomes" id="UP001151760"/>
    </source>
</evidence>
<keyword evidence="2" id="KW-0548">Nucleotidyltransferase</keyword>
<dbReference type="PANTHER" id="PTHR46148:SF59">
    <property type="entry name" value="NUCLEOTIDYLTRANSFERASE, RIBONUCLEASE H"/>
    <property type="match status" value="1"/>
</dbReference>
<feature type="domain" description="Integrase catalytic" evidence="1">
    <location>
        <begin position="1"/>
        <end position="119"/>
    </location>
</feature>
<reference evidence="2" key="2">
    <citation type="submission" date="2022-01" db="EMBL/GenBank/DDBJ databases">
        <authorList>
            <person name="Yamashiro T."/>
            <person name="Shiraishi A."/>
            <person name="Satake H."/>
            <person name="Nakayama K."/>
        </authorList>
    </citation>
    <scope>NUCLEOTIDE SEQUENCE</scope>
</reference>
<dbReference type="Gene3D" id="3.30.420.10">
    <property type="entry name" value="Ribonuclease H-like superfamily/Ribonuclease H"/>
    <property type="match status" value="1"/>
</dbReference>
<gene>
    <name evidence="2" type="ORF">Tco_0677936</name>
</gene>
<dbReference type="PROSITE" id="PS50994">
    <property type="entry name" value="INTEGRASE"/>
    <property type="match status" value="1"/>
</dbReference>
<accession>A0ABQ4XEY0</accession>
<dbReference type="SUPFAM" id="SSF53098">
    <property type="entry name" value="Ribonuclease H-like"/>
    <property type="match status" value="1"/>
</dbReference>
<reference evidence="2" key="1">
    <citation type="journal article" date="2022" name="Int. J. Mol. Sci.">
        <title>Draft Genome of Tanacetum Coccineum: Genomic Comparison of Closely Related Tanacetum-Family Plants.</title>
        <authorList>
            <person name="Yamashiro T."/>
            <person name="Shiraishi A."/>
            <person name="Nakayama K."/>
            <person name="Satake H."/>
        </authorList>
    </citation>
    <scope>NUCLEOTIDE SEQUENCE</scope>
</reference>
<protein>
    <submittedName>
        <fullName evidence="2">Reverse transcriptase domain-containing protein</fullName>
    </submittedName>
</protein>
<dbReference type="Pfam" id="PF24626">
    <property type="entry name" value="SH3_Tf2-1"/>
    <property type="match status" value="1"/>
</dbReference>
<dbReference type="InterPro" id="IPR056924">
    <property type="entry name" value="SH3_Tf2-1"/>
</dbReference>
<dbReference type="InterPro" id="IPR001584">
    <property type="entry name" value="Integrase_cat-core"/>
</dbReference>
<proteinExistence type="predicted"/>
<sequence length="329" mass="38329">MKKTDSIEKLAHLYLKDIMCRHGVPVSVISDRDSLFTSRFWVSLQKALGTQLDLSTAYHPETDGQSERTIQTLEDMLQACVIDFGSSWDIHLPLVEFSYNNSYHASIKAAPFEALYGRKCRSPVCWSEVGESQLTGPELVRETTEKIVQIKNRLLTARSRQKSYADLKRRLTEFEVGDKVMLKVSPWKGVIRFGKRGKLSPRFVGPFKVIERIGPVAYKLELPDKLRGIHNTFHVSNLKRCFVNDDVVIPLDEVQLDNKLHFVEEPVKIMDREVKRLKQSRILIVKVRWNSRRGPEFTWEREDLFRSKYPHLFARRRVTKQDKRWDVAS</sequence>
<dbReference type="GO" id="GO:0003964">
    <property type="term" value="F:RNA-directed DNA polymerase activity"/>
    <property type="evidence" value="ECO:0007669"/>
    <property type="project" value="UniProtKB-KW"/>
</dbReference>
<dbReference type="PANTHER" id="PTHR46148">
    <property type="entry name" value="CHROMO DOMAIN-CONTAINING PROTEIN"/>
    <property type="match status" value="1"/>
</dbReference>
<organism evidence="2 3">
    <name type="scientific">Tanacetum coccineum</name>
    <dbReference type="NCBI Taxonomy" id="301880"/>
    <lineage>
        <taxon>Eukaryota</taxon>
        <taxon>Viridiplantae</taxon>
        <taxon>Streptophyta</taxon>
        <taxon>Embryophyta</taxon>
        <taxon>Tracheophyta</taxon>
        <taxon>Spermatophyta</taxon>
        <taxon>Magnoliopsida</taxon>
        <taxon>eudicotyledons</taxon>
        <taxon>Gunneridae</taxon>
        <taxon>Pentapetalae</taxon>
        <taxon>asterids</taxon>
        <taxon>campanulids</taxon>
        <taxon>Asterales</taxon>
        <taxon>Asteraceae</taxon>
        <taxon>Asteroideae</taxon>
        <taxon>Anthemideae</taxon>
        <taxon>Anthemidinae</taxon>
        <taxon>Tanacetum</taxon>
    </lineage>
</organism>
<comment type="caution">
    <text evidence="2">The sequence shown here is derived from an EMBL/GenBank/DDBJ whole genome shotgun (WGS) entry which is preliminary data.</text>
</comment>
<dbReference type="InterPro" id="IPR012337">
    <property type="entry name" value="RNaseH-like_sf"/>
</dbReference>
<evidence type="ECO:0000259" key="1">
    <source>
        <dbReference type="PROSITE" id="PS50994"/>
    </source>
</evidence>
<evidence type="ECO:0000313" key="2">
    <source>
        <dbReference type="EMBL" id="GJS63372.1"/>
    </source>
</evidence>
<name>A0ABQ4XEY0_9ASTR</name>
<dbReference type="EMBL" id="BQNB010009427">
    <property type="protein sequence ID" value="GJS63372.1"/>
    <property type="molecule type" value="Genomic_DNA"/>
</dbReference>
<dbReference type="Proteomes" id="UP001151760">
    <property type="component" value="Unassembled WGS sequence"/>
</dbReference>
<keyword evidence="2" id="KW-0808">Transferase</keyword>